<proteinExistence type="predicted"/>
<dbReference type="AlphaFoldDB" id="A0AA90K1B2"/>
<gene>
    <name evidence="2" type="ORF">POF50_031020</name>
</gene>
<organism evidence="2">
    <name type="scientific">Streptantibioticus silvisoli</name>
    <dbReference type="NCBI Taxonomy" id="2705255"/>
    <lineage>
        <taxon>Bacteria</taxon>
        <taxon>Bacillati</taxon>
        <taxon>Actinomycetota</taxon>
        <taxon>Actinomycetes</taxon>
        <taxon>Kitasatosporales</taxon>
        <taxon>Streptomycetaceae</taxon>
        <taxon>Streptantibioticus</taxon>
    </lineage>
</organism>
<reference evidence="2" key="1">
    <citation type="submission" date="2023-05" db="EMBL/GenBank/DDBJ databases">
        <title>Streptantibioticus silvisoli sp. nov., acidotolerant actinomycetes 1 from pine litter.</title>
        <authorList>
            <person name="Swiecimska M."/>
            <person name="Golinska P."/>
            <person name="Sangal V."/>
            <person name="Wachnowicz B."/>
            <person name="Goodfellow M."/>
        </authorList>
    </citation>
    <scope>NUCLEOTIDE SEQUENCE</scope>
    <source>
        <strain evidence="2">SL13</strain>
    </source>
</reference>
<evidence type="ECO:0000256" key="1">
    <source>
        <dbReference type="SAM" id="MobiDB-lite"/>
    </source>
</evidence>
<dbReference type="Gene3D" id="1.10.10.10">
    <property type="entry name" value="Winged helix-like DNA-binding domain superfamily/Winged helix DNA-binding domain"/>
    <property type="match status" value="2"/>
</dbReference>
<dbReference type="SUPFAM" id="SSF46785">
    <property type="entry name" value="Winged helix' DNA-binding domain"/>
    <property type="match status" value="1"/>
</dbReference>
<protein>
    <submittedName>
        <fullName evidence="2">Uncharacterized protein</fullName>
    </submittedName>
</protein>
<dbReference type="InterPro" id="IPR036390">
    <property type="entry name" value="WH_DNA-bd_sf"/>
</dbReference>
<feature type="compositionally biased region" description="Polar residues" evidence="1">
    <location>
        <begin position="107"/>
        <end position="122"/>
    </location>
</feature>
<accession>A0AA90K1B2</accession>
<name>A0AA90K1B2_9ACTN</name>
<sequence length="253" mass="25877">MSNTEPGSRLTGPPAAVHAQLLALSGPDGATSADLAGSAGVGRSTAGKALATLEKAGLAIRTPGSRNGSVRTPDLWRAAPAPEQAAPAAHPEQPGTEPRQPAAPLDNNATAPSDQPAAQTAETPDDGATGPVSDDGSAPGTEAPSNTDLDDEVRPDEVQSAQIIEPHPAPPLNGTTPSAMKTRLAPGCLRDMVAAHLRAHPGEAFTATRISRLIDKSSGAITNALLTLEKQGIATQVTERPRTYRLTSPEDNR</sequence>
<feature type="compositionally biased region" description="Low complexity" evidence="1">
    <location>
        <begin position="78"/>
        <end position="94"/>
    </location>
</feature>
<evidence type="ECO:0000313" key="2">
    <source>
        <dbReference type="EMBL" id="MDI5973721.1"/>
    </source>
</evidence>
<feature type="region of interest" description="Disordered" evidence="1">
    <location>
        <begin position="56"/>
        <end position="178"/>
    </location>
</feature>
<dbReference type="InterPro" id="IPR036388">
    <property type="entry name" value="WH-like_DNA-bd_sf"/>
</dbReference>
<comment type="caution">
    <text evidence="2">The sequence shown here is derived from an EMBL/GenBank/DDBJ whole genome shotgun (WGS) entry which is preliminary data.</text>
</comment>
<dbReference type="RefSeq" id="WP_282699106.1">
    <property type="nucleotide sequence ID" value="NZ_JABXJJ020000050.1"/>
</dbReference>
<feature type="region of interest" description="Disordered" evidence="1">
    <location>
        <begin position="26"/>
        <end position="45"/>
    </location>
</feature>
<dbReference type="EMBL" id="JABXJJ020000050">
    <property type="protein sequence ID" value="MDI5973721.1"/>
    <property type="molecule type" value="Genomic_DNA"/>
</dbReference>